<evidence type="ECO:0000313" key="1">
    <source>
        <dbReference type="EMBL" id="CAF0909017.1"/>
    </source>
</evidence>
<dbReference type="SUPFAM" id="SSF100934">
    <property type="entry name" value="Heat shock protein 70kD (HSP70), C-terminal subdomain"/>
    <property type="match status" value="1"/>
</dbReference>
<dbReference type="Proteomes" id="UP000663860">
    <property type="component" value="Unassembled WGS sequence"/>
</dbReference>
<dbReference type="EMBL" id="CAJOBB010000010">
    <property type="protein sequence ID" value="CAF3508139.1"/>
    <property type="molecule type" value="Genomic_DNA"/>
</dbReference>
<evidence type="ECO:0000313" key="2">
    <source>
        <dbReference type="EMBL" id="CAF3508139.1"/>
    </source>
</evidence>
<dbReference type="Gene3D" id="1.20.1270.10">
    <property type="match status" value="1"/>
</dbReference>
<dbReference type="InterPro" id="IPR029048">
    <property type="entry name" value="HSP70_C_sf"/>
</dbReference>
<reference evidence="1" key="1">
    <citation type="submission" date="2021-02" db="EMBL/GenBank/DDBJ databases">
        <authorList>
            <person name="Nowell W R."/>
        </authorList>
    </citation>
    <scope>NUCLEOTIDE SEQUENCE</scope>
</reference>
<accession>A0A814A4R3</accession>
<name>A0A814A4R3_9BILA</name>
<protein>
    <submittedName>
        <fullName evidence="1">Uncharacterized protein</fullName>
    </submittedName>
</protein>
<gene>
    <name evidence="1" type="ORF">IZO911_LOCUS12671</name>
    <name evidence="2" type="ORF">KXQ929_LOCUS449</name>
</gene>
<dbReference type="Proteomes" id="UP000663868">
    <property type="component" value="Unassembled WGS sequence"/>
</dbReference>
<dbReference type="AlphaFoldDB" id="A0A814A4R3"/>
<comment type="caution">
    <text evidence="1">The sequence shown here is derived from an EMBL/GenBank/DDBJ whole genome shotgun (WGS) entry which is preliminary data.</text>
</comment>
<proteinExistence type="predicted"/>
<organism evidence="1 3">
    <name type="scientific">Adineta steineri</name>
    <dbReference type="NCBI Taxonomy" id="433720"/>
    <lineage>
        <taxon>Eukaryota</taxon>
        <taxon>Metazoa</taxon>
        <taxon>Spiralia</taxon>
        <taxon>Gnathifera</taxon>
        <taxon>Rotifera</taxon>
        <taxon>Eurotatoria</taxon>
        <taxon>Bdelloidea</taxon>
        <taxon>Adinetida</taxon>
        <taxon>Adinetidae</taxon>
        <taxon>Adineta</taxon>
    </lineage>
</organism>
<sequence length="179" mass="20280">MIINKTKNDLDKATRTVNELSITVAEQDLISELRVERNAKQGVSRIEITCFININGSCTITADETEPTYSSNIKYIYLLKHLLNNEEKVSDGNKKIIESTIEKQLQWLEANQDAEVVELMAHKQQIEVIVTQFIIQLYEEAVDNEVKVNEEAGGGMSRLITRTVDNEFEENIPVPANVV</sequence>
<dbReference type="EMBL" id="CAJNOE010000099">
    <property type="protein sequence ID" value="CAF0909017.1"/>
    <property type="molecule type" value="Genomic_DNA"/>
</dbReference>
<evidence type="ECO:0000313" key="3">
    <source>
        <dbReference type="Proteomes" id="UP000663860"/>
    </source>
</evidence>